<organism evidence="8 9">
    <name type="scientific">Methanosarcina thermophila CHTI-55</name>
    <dbReference type="NCBI Taxonomy" id="1434121"/>
    <lineage>
        <taxon>Archaea</taxon>
        <taxon>Methanobacteriati</taxon>
        <taxon>Methanobacteriota</taxon>
        <taxon>Stenosarchaea group</taxon>
        <taxon>Methanomicrobia</taxon>
        <taxon>Methanosarcinales</taxon>
        <taxon>Methanosarcinaceae</taxon>
        <taxon>Methanosarcina</taxon>
    </lineage>
</organism>
<dbReference type="InterPro" id="IPR013655">
    <property type="entry name" value="PAS_fold_3"/>
</dbReference>
<protein>
    <recommendedName>
        <fullName evidence="2">histidine kinase</fullName>
        <ecNumber evidence="2">2.7.13.3</ecNumber>
    </recommendedName>
</protein>
<feature type="domain" description="PAC" evidence="7">
    <location>
        <begin position="120"/>
        <end position="172"/>
    </location>
</feature>
<comment type="catalytic activity">
    <reaction evidence="1">
        <text>ATP + protein L-histidine = ADP + protein N-phospho-L-histidine.</text>
        <dbReference type="EC" id="2.7.13.3"/>
    </reaction>
</comment>
<dbReference type="AlphaFoldDB" id="A0A0E3H9P5"/>
<dbReference type="InterPro" id="IPR035965">
    <property type="entry name" value="PAS-like_dom_sf"/>
</dbReference>
<dbReference type="CDD" id="cd00130">
    <property type="entry name" value="PAS"/>
    <property type="match status" value="1"/>
</dbReference>
<dbReference type="EC" id="2.7.13.3" evidence="2"/>
<evidence type="ECO:0000256" key="4">
    <source>
        <dbReference type="ARBA" id="ARBA00022679"/>
    </source>
</evidence>
<dbReference type="SUPFAM" id="SSF55781">
    <property type="entry name" value="GAF domain-like"/>
    <property type="match status" value="1"/>
</dbReference>
<dbReference type="SUPFAM" id="SSF55785">
    <property type="entry name" value="PYP-like sensor domain (PAS domain)"/>
    <property type="match status" value="1"/>
</dbReference>
<evidence type="ECO:0000313" key="8">
    <source>
        <dbReference type="EMBL" id="AKB14464.1"/>
    </source>
</evidence>
<dbReference type="KEGG" id="mthe:MSTHC_0146"/>
<dbReference type="EMBL" id="CP009502">
    <property type="protein sequence ID" value="AKB14464.1"/>
    <property type="molecule type" value="Genomic_DNA"/>
</dbReference>
<dbReference type="PANTHER" id="PTHR43304">
    <property type="entry name" value="PHYTOCHROME-LIKE PROTEIN CPH1"/>
    <property type="match status" value="1"/>
</dbReference>
<gene>
    <name evidence="8" type="ORF">MSTHC_0146</name>
</gene>
<feature type="domain" description="PAS" evidence="6">
    <location>
        <begin position="79"/>
        <end position="116"/>
    </location>
</feature>
<dbReference type="InterPro" id="IPR029016">
    <property type="entry name" value="GAF-like_dom_sf"/>
</dbReference>
<dbReference type="NCBIfam" id="TIGR00229">
    <property type="entry name" value="sensory_box"/>
    <property type="match status" value="1"/>
</dbReference>
<dbReference type="Proteomes" id="UP000056925">
    <property type="component" value="Chromosome"/>
</dbReference>
<proteinExistence type="predicted"/>
<dbReference type="SMART" id="SM00086">
    <property type="entry name" value="PAC"/>
    <property type="match status" value="1"/>
</dbReference>
<sequence>MKDFKKCRDKMSKAFSNSARNGNGRQKACKYLNEVALSNALEMAKELISVINKVPVTVFLWRPEKYWPAEFVSENIKQFGYTVEEFTSGKLLFGNIVHPDDLERVERELLRRIDEDYVDFTQEYRILTKSGEIRWVEERTFIEADENGVVKYLKGIILDITERKRKEKLLYIQRDLGIALSTSSSLNETLETLLDSCLQIDEINAGGIYLIDEKTGDMTLTAYRGLSPNFVKYGSHYSANSPNTRLVMIGQPVYKQHIDLLLTSRDDALRHENLRAAAIIPVSSGDKIIAAFYLASSLEYEFPDSVRTVIETIAIQFGAFISRIRLEEKLKECKQEKKFLNKNAI</sequence>
<reference evidence="8 9" key="1">
    <citation type="submission" date="2014-07" db="EMBL/GenBank/DDBJ databases">
        <title>Methanogenic archaea and the global carbon cycle.</title>
        <authorList>
            <person name="Henriksen J.R."/>
            <person name="Luke J."/>
            <person name="Reinhart S."/>
            <person name="Benedict M.N."/>
            <person name="Youngblut N.D."/>
            <person name="Metcalf M.E."/>
            <person name="Whitaker R.J."/>
            <person name="Metcalf W.W."/>
        </authorList>
    </citation>
    <scope>NUCLEOTIDE SEQUENCE [LARGE SCALE GENOMIC DNA]</scope>
    <source>
        <strain evidence="8 9">CHTI-55</strain>
    </source>
</reference>
<dbReference type="PANTHER" id="PTHR43304:SF1">
    <property type="entry name" value="PAC DOMAIN-CONTAINING PROTEIN"/>
    <property type="match status" value="1"/>
</dbReference>
<evidence type="ECO:0000313" key="9">
    <source>
        <dbReference type="Proteomes" id="UP000056925"/>
    </source>
</evidence>
<dbReference type="InterPro" id="IPR052162">
    <property type="entry name" value="Sensor_kinase/Photoreceptor"/>
</dbReference>
<dbReference type="SMART" id="SM00065">
    <property type="entry name" value="GAF"/>
    <property type="match status" value="1"/>
</dbReference>
<dbReference type="InterPro" id="IPR003018">
    <property type="entry name" value="GAF"/>
</dbReference>
<dbReference type="Gene3D" id="3.30.450.20">
    <property type="entry name" value="PAS domain"/>
    <property type="match status" value="1"/>
</dbReference>
<evidence type="ECO:0000256" key="3">
    <source>
        <dbReference type="ARBA" id="ARBA00022553"/>
    </source>
</evidence>
<dbReference type="PROSITE" id="PS50112">
    <property type="entry name" value="PAS"/>
    <property type="match status" value="1"/>
</dbReference>
<keyword evidence="5 8" id="KW-0418">Kinase</keyword>
<dbReference type="InterPro" id="IPR001610">
    <property type="entry name" value="PAC"/>
</dbReference>
<evidence type="ECO:0000259" key="7">
    <source>
        <dbReference type="PROSITE" id="PS50113"/>
    </source>
</evidence>
<dbReference type="FunFam" id="3.30.450.40:FF:000120">
    <property type="entry name" value="Sensory transduction histidine kinase"/>
    <property type="match status" value="1"/>
</dbReference>
<dbReference type="PROSITE" id="PS50113">
    <property type="entry name" value="PAC"/>
    <property type="match status" value="1"/>
</dbReference>
<dbReference type="Gene3D" id="3.30.450.40">
    <property type="match status" value="1"/>
</dbReference>
<dbReference type="Pfam" id="PF13185">
    <property type="entry name" value="GAF_2"/>
    <property type="match status" value="1"/>
</dbReference>
<dbReference type="InterPro" id="IPR000700">
    <property type="entry name" value="PAS-assoc_C"/>
</dbReference>
<name>A0A0E3H9P5_METTE</name>
<dbReference type="GO" id="GO:0004673">
    <property type="term" value="F:protein histidine kinase activity"/>
    <property type="evidence" value="ECO:0007669"/>
    <property type="project" value="UniProtKB-EC"/>
</dbReference>
<evidence type="ECO:0000259" key="6">
    <source>
        <dbReference type="PROSITE" id="PS50112"/>
    </source>
</evidence>
<evidence type="ECO:0000256" key="2">
    <source>
        <dbReference type="ARBA" id="ARBA00012438"/>
    </source>
</evidence>
<accession>A0A0E3H9P5</accession>
<dbReference type="InterPro" id="IPR000014">
    <property type="entry name" value="PAS"/>
</dbReference>
<evidence type="ECO:0000256" key="5">
    <source>
        <dbReference type="ARBA" id="ARBA00022777"/>
    </source>
</evidence>
<evidence type="ECO:0000256" key="1">
    <source>
        <dbReference type="ARBA" id="ARBA00000085"/>
    </source>
</evidence>
<keyword evidence="3" id="KW-0597">Phosphoprotein</keyword>
<dbReference type="HOGENOM" id="CLU_851555_0_0_2"/>
<keyword evidence="4" id="KW-0808">Transferase</keyword>
<dbReference type="Pfam" id="PF08447">
    <property type="entry name" value="PAS_3"/>
    <property type="match status" value="1"/>
</dbReference>
<dbReference type="PATRIC" id="fig|1434121.4.peg.188"/>